<evidence type="ECO:0000313" key="1">
    <source>
        <dbReference type="EMBL" id="GFU10444.1"/>
    </source>
</evidence>
<sequence length="97" mass="11325">MLLNYTSDIKVFNQSELFLAEIRCRRKLAKFPRYCALAKPVSIITPRQRKHIAGWLMVKEEKVFHHAVRSLKSRMEKFSNYPNTSGNFLHLSSSQGK</sequence>
<protein>
    <submittedName>
        <fullName evidence="1">Uncharacterized protein</fullName>
    </submittedName>
</protein>
<keyword evidence="2" id="KW-1185">Reference proteome</keyword>
<accession>A0A8X6Q7X9</accession>
<dbReference type="AlphaFoldDB" id="A0A8X6Q7X9"/>
<dbReference type="Proteomes" id="UP000887013">
    <property type="component" value="Unassembled WGS sequence"/>
</dbReference>
<evidence type="ECO:0000313" key="2">
    <source>
        <dbReference type="Proteomes" id="UP000887013"/>
    </source>
</evidence>
<proteinExistence type="predicted"/>
<comment type="caution">
    <text evidence="1">The sequence shown here is derived from an EMBL/GenBank/DDBJ whole genome shotgun (WGS) entry which is preliminary data.</text>
</comment>
<name>A0A8X6Q7X9_NEPPI</name>
<organism evidence="1 2">
    <name type="scientific">Nephila pilipes</name>
    <name type="common">Giant wood spider</name>
    <name type="synonym">Nephila maculata</name>
    <dbReference type="NCBI Taxonomy" id="299642"/>
    <lineage>
        <taxon>Eukaryota</taxon>
        <taxon>Metazoa</taxon>
        <taxon>Ecdysozoa</taxon>
        <taxon>Arthropoda</taxon>
        <taxon>Chelicerata</taxon>
        <taxon>Arachnida</taxon>
        <taxon>Araneae</taxon>
        <taxon>Araneomorphae</taxon>
        <taxon>Entelegynae</taxon>
        <taxon>Araneoidea</taxon>
        <taxon>Nephilidae</taxon>
        <taxon>Nephila</taxon>
    </lineage>
</organism>
<reference evidence="1" key="1">
    <citation type="submission" date="2020-08" db="EMBL/GenBank/DDBJ databases">
        <title>Multicomponent nature underlies the extraordinary mechanical properties of spider dragline silk.</title>
        <authorList>
            <person name="Kono N."/>
            <person name="Nakamura H."/>
            <person name="Mori M."/>
            <person name="Yoshida Y."/>
            <person name="Ohtoshi R."/>
            <person name="Malay A.D."/>
            <person name="Moran D.A.P."/>
            <person name="Tomita M."/>
            <person name="Numata K."/>
            <person name="Arakawa K."/>
        </authorList>
    </citation>
    <scope>NUCLEOTIDE SEQUENCE</scope>
</reference>
<dbReference type="EMBL" id="BMAW01029087">
    <property type="protein sequence ID" value="GFU10444.1"/>
    <property type="molecule type" value="Genomic_DNA"/>
</dbReference>
<gene>
    <name evidence="1" type="ORF">NPIL_461101</name>
</gene>